<evidence type="ECO:0008006" key="4">
    <source>
        <dbReference type="Google" id="ProtNLM"/>
    </source>
</evidence>
<reference evidence="2" key="1">
    <citation type="submission" date="2022-02" db="EMBL/GenBank/DDBJ databases">
        <title>Crop Bioprotection Bacillus Genome Sequencing.</title>
        <authorList>
            <person name="Dunlap C."/>
        </authorList>
    </citation>
    <scope>NUCLEOTIDE SEQUENCE</scope>
    <source>
        <strain evidence="2">CK3O2B-54A</strain>
    </source>
</reference>
<protein>
    <recommendedName>
        <fullName evidence="4">Bacteriophage SP-beta YorD domain-containing protein</fullName>
    </recommendedName>
</protein>
<dbReference type="RefSeq" id="WP_268447191.1">
    <property type="nucleotide sequence ID" value="NZ_JALAQA010000008.1"/>
</dbReference>
<name>A0AAP3CTS8_BACMO</name>
<evidence type="ECO:0000313" key="3">
    <source>
        <dbReference type="Proteomes" id="UP001075387"/>
    </source>
</evidence>
<comment type="caution">
    <text evidence="2">The sequence shown here is derived from an EMBL/GenBank/DDBJ whole genome shotgun (WGS) entry which is preliminary data.</text>
</comment>
<evidence type="ECO:0000313" key="2">
    <source>
        <dbReference type="EMBL" id="MCY8511272.1"/>
    </source>
</evidence>
<accession>A0AAP3CTS8</accession>
<dbReference type="EMBL" id="JALAQA010000008">
    <property type="protein sequence ID" value="MCY8511272.1"/>
    <property type="molecule type" value="Genomic_DNA"/>
</dbReference>
<evidence type="ECO:0000256" key="1">
    <source>
        <dbReference type="SAM" id="MobiDB-lite"/>
    </source>
</evidence>
<proteinExistence type="predicted"/>
<dbReference type="Proteomes" id="UP001075387">
    <property type="component" value="Unassembled WGS sequence"/>
</dbReference>
<dbReference type="AlphaFoldDB" id="A0AAP3CTS8"/>
<sequence>MILIYPYREDGFYAGQPVELFPDAEKGKYNIPPNATDKPPEKNGSGMWRPWFDSEKQEWIETADQEYKDSLKGPADPPSAVDQLKAQSATTMVQLAEAQNLIESQAKMIADLFLMLAEGGEA</sequence>
<gene>
    <name evidence="2" type="ORF">MOD07_17185</name>
</gene>
<organism evidence="2 3">
    <name type="scientific">Bacillus mojavensis</name>
    <dbReference type="NCBI Taxonomy" id="72360"/>
    <lineage>
        <taxon>Bacteria</taxon>
        <taxon>Bacillati</taxon>
        <taxon>Bacillota</taxon>
        <taxon>Bacilli</taxon>
        <taxon>Bacillales</taxon>
        <taxon>Bacillaceae</taxon>
        <taxon>Bacillus</taxon>
    </lineage>
</organism>
<feature type="region of interest" description="Disordered" evidence="1">
    <location>
        <begin position="24"/>
        <end position="49"/>
    </location>
</feature>